<reference evidence="3 4" key="1">
    <citation type="submission" date="2017-10" db="EMBL/GenBank/DDBJ databases">
        <authorList>
            <person name="Banno H."/>
            <person name="Chua N.-H."/>
        </authorList>
    </citation>
    <scope>NUCLEOTIDE SEQUENCE [LARGE SCALE GENOMIC DNA]</scope>
    <source>
        <strain evidence="3 4">YW11</strain>
    </source>
</reference>
<sequence length="375" mass="39029">MSEAANGLAQGLAWAALGLAAFPAVLGALNLRGLRRPRGTPPGPTLVSILVPARDEAANIAACVQAALASEGVAVEVLVMDDGSQDGTAAIVRDLMRQDRRLRLLPAPPLPPGWTGKVHACARLAEAARGTHLLFIDADVRLAPHAAAAMAAHAEDHEIALVTGVPRQEIGSLGEALTVPAINLMMLGYLPGGGRAGSRRASLAAACGQLVLVQAAAYAAVGGHGAEPGILHDGLALARRLRGGGFRTEVVDGAPLARCRMYRGFREGWDGFLKNAREGMATPLGLPVWTVLLAGAHLLPWLLLPFTPAALPALLLSLGLRAAITARMRELWWTVPLHPATVAVALAIQWTALLGGWLGRRPAWKGRAYGPPGPA</sequence>
<feature type="transmembrane region" description="Helical" evidence="1">
    <location>
        <begin position="12"/>
        <end position="31"/>
    </location>
</feature>
<proteinExistence type="predicted"/>
<feature type="transmembrane region" description="Helical" evidence="1">
    <location>
        <begin position="340"/>
        <end position="359"/>
    </location>
</feature>
<comment type="caution">
    <text evidence="3">The sequence shown here is derived from an EMBL/GenBank/DDBJ whole genome shotgun (WGS) entry which is preliminary data.</text>
</comment>
<dbReference type="Gene3D" id="3.90.550.10">
    <property type="entry name" value="Spore Coat Polysaccharide Biosynthesis Protein SpsA, Chain A"/>
    <property type="match status" value="1"/>
</dbReference>
<dbReference type="GO" id="GO:0016740">
    <property type="term" value="F:transferase activity"/>
    <property type="evidence" value="ECO:0007669"/>
    <property type="project" value="UniProtKB-KW"/>
</dbReference>
<dbReference type="InterPro" id="IPR029044">
    <property type="entry name" value="Nucleotide-diphossugar_trans"/>
</dbReference>
<keyword evidence="1" id="KW-0472">Membrane</keyword>
<name>A0A2C7AED6_9PROT</name>
<accession>A0A2C7AED6</accession>
<organism evidence="3 4">
    <name type="scientific">Teichococcus rhizosphaerae</name>
    <dbReference type="NCBI Taxonomy" id="1335062"/>
    <lineage>
        <taxon>Bacteria</taxon>
        <taxon>Pseudomonadati</taxon>
        <taxon>Pseudomonadota</taxon>
        <taxon>Alphaproteobacteria</taxon>
        <taxon>Acetobacterales</taxon>
        <taxon>Roseomonadaceae</taxon>
        <taxon>Roseomonas</taxon>
    </lineage>
</organism>
<dbReference type="PANTHER" id="PTHR43646">
    <property type="entry name" value="GLYCOSYLTRANSFERASE"/>
    <property type="match status" value="1"/>
</dbReference>
<feature type="domain" description="Glycosyltransferase 2-like" evidence="2">
    <location>
        <begin position="48"/>
        <end position="172"/>
    </location>
</feature>
<evidence type="ECO:0000256" key="1">
    <source>
        <dbReference type="SAM" id="Phobius"/>
    </source>
</evidence>
<dbReference type="AlphaFoldDB" id="A0A2C7AED6"/>
<dbReference type="SUPFAM" id="SSF53448">
    <property type="entry name" value="Nucleotide-diphospho-sugar transferases"/>
    <property type="match status" value="1"/>
</dbReference>
<dbReference type="EMBL" id="PDNU01000007">
    <property type="protein sequence ID" value="PHK95795.1"/>
    <property type="molecule type" value="Genomic_DNA"/>
</dbReference>
<dbReference type="PANTHER" id="PTHR43646:SF3">
    <property type="entry name" value="SLR1566 PROTEIN"/>
    <property type="match status" value="1"/>
</dbReference>
<keyword evidence="1" id="KW-1133">Transmembrane helix</keyword>
<keyword evidence="1" id="KW-0812">Transmembrane</keyword>
<evidence type="ECO:0000313" key="3">
    <source>
        <dbReference type="EMBL" id="PHK95795.1"/>
    </source>
</evidence>
<evidence type="ECO:0000259" key="2">
    <source>
        <dbReference type="Pfam" id="PF00535"/>
    </source>
</evidence>
<dbReference type="InterPro" id="IPR001173">
    <property type="entry name" value="Glyco_trans_2-like"/>
</dbReference>
<dbReference type="Proteomes" id="UP000223527">
    <property type="component" value="Unassembled WGS sequence"/>
</dbReference>
<keyword evidence="4" id="KW-1185">Reference proteome</keyword>
<feature type="transmembrane region" description="Helical" evidence="1">
    <location>
        <begin position="309"/>
        <end position="328"/>
    </location>
</feature>
<evidence type="ECO:0000313" key="4">
    <source>
        <dbReference type="Proteomes" id="UP000223527"/>
    </source>
</evidence>
<dbReference type="OrthoDB" id="9806525at2"/>
<dbReference type="Pfam" id="PF00535">
    <property type="entry name" value="Glycos_transf_2"/>
    <property type="match status" value="1"/>
</dbReference>
<dbReference type="RefSeq" id="WP_099094754.1">
    <property type="nucleotide sequence ID" value="NZ_PDNU01000007.1"/>
</dbReference>
<gene>
    <name evidence="3" type="ORF">CR162_06650</name>
</gene>
<keyword evidence="3" id="KW-0808">Transferase</keyword>
<protein>
    <submittedName>
        <fullName evidence="3">Glycosyl transferase</fullName>
    </submittedName>
</protein>